<gene>
    <name evidence="2" type="ORF">GH723_02660</name>
</gene>
<name>A0A5Q2RJR7_9ACTN</name>
<evidence type="ECO:0000313" key="2">
    <source>
        <dbReference type="EMBL" id="QGG94090.1"/>
    </source>
</evidence>
<evidence type="ECO:0000259" key="1">
    <source>
        <dbReference type="Pfam" id="PF18723"/>
    </source>
</evidence>
<reference evidence="2 3" key="1">
    <citation type="submission" date="2019-11" db="EMBL/GenBank/DDBJ databases">
        <authorList>
            <person name="He Y."/>
        </authorList>
    </citation>
    <scope>NUCLEOTIDE SEQUENCE [LARGE SCALE GENOMIC DNA]</scope>
    <source>
        <strain evidence="2 3">SCSIO 58843</strain>
    </source>
</reference>
<dbReference type="KEGG" id="atq:GH723_02660"/>
<dbReference type="Proteomes" id="UP000334019">
    <property type="component" value="Chromosome"/>
</dbReference>
<dbReference type="Pfam" id="PF18723">
    <property type="entry name" value="HMUDK_hel"/>
    <property type="match status" value="1"/>
</dbReference>
<dbReference type="AlphaFoldDB" id="A0A5Q2RJR7"/>
<keyword evidence="3" id="KW-1185">Reference proteome</keyword>
<protein>
    <recommendedName>
        <fullName evidence="1">5-hmdU DNA kinase helical domain-containing protein</fullName>
    </recommendedName>
</protein>
<organism evidence="2 3">
    <name type="scientific">Actinomarinicola tropica</name>
    <dbReference type="NCBI Taxonomy" id="2789776"/>
    <lineage>
        <taxon>Bacteria</taxon>
        <taxon>Bacillati</taxon>
        <taxon>Actinomycetota</taxon>
        <taxon>Acidimicrobiia</taxon>
        <taxon>Acidimicrobiales</taxon>
        <taxon>Iamiaceae</taxon>
        <taxon>Actinomarinicola</taxon>
    </lineage>
</organism>
<feature type="domain" description="5-hmdU DNA kinase helical" evidence="1">
    <location>
        <begin position="9"/>
        <end position="286"/>
    </location>
</feature>
<proteinExistence type="predicted"/>
<sequence length="327" mass="36470">MSRLPDPSPVFESFWRFAAERHAMYQRRLAGLPAPWTDDPVLGEYRFTNAFRASDRVSQYLIRDVIYAGDADDDVAEVVFRVVLFRLFNKIDTWELLAGEVGPPSLGSFDPVAADRVLARARSEGRRIYSSAYIIPPRPGWPAPKHAGHLQLAVDLVEDGLTERIESTADLRDLFGVLHCVPGLGDFLAYQLAIDLCYSPVVDHDEDEFVVAGPGALDGLSKVFPGMNLRRAAEVIRALTEDQDRWFEHFGLAFSGLFGRRLHLIDVQNLFCEISKYARVAHPEVAGVAGRTRIKQTFRPLGALPEPFFPPKWGLPTNTIAPALEAV</sequence>
<dbReference type="InterPro" id="IPR040684">
    <property type="entry name" value="HMUDK_hel"/>
</dbReference>
<accession>A0A5Q2RJR7</accession>
<dbReference type="RefSeq" id="WP_153758196.1">
    <property type="nucleotide sequence ID" value="NZ_CP045851.1"/>
</dbReference>
<dbReference type="EMBL" id="CP045851">
    <property type="protein sequence ID" value="QGG94090.1"/>
    <property type="molecule type" value="Genomic_DNA"/>
</dbReference>
<evidence type="ECO:0000313" key="3">
    <source>
        <dbReference type="Proteomes" id="UP000334019"/>
    </source>
</evidence>